<gene>
    <name evidence="3" type="ORF">JL102_14305</name>
</gene>
<feature type="transmembrane region" description="Helical" evidence="2">
    <location>
        <begin position="120"/>
        <end position="141"/>
    </location>
</feature>
<keyword evidence="2" id="KW-0812">Transmembrane</keyword>
<feature type="transmembrane region" description="Helical" evidence="2">
    <location>
        <begin position="44"/>
        <end position="63"/>
    </location>
</feature>
<dbReference type="EMBL" id="JAESIY010000007">
    <property type="protein sequence ID" value="MBL3657315.1"/>
    <property type="molecule type" value="Genomic_DNA"/>
</dbReference>
<proteinExistence type="predicted"/>
<name>A0A937FAI9_9BACT</name>
<keyword evidence="2" id="KW-0472">Membrane</keyword>
<evidence type="ECO:0000256" key="2">
    <source>
        <dbReference type="SAM" id="Phobius"/>
    </source>
</evidence>
<dbReference type="RefSeq" id="WP_202245095.1">
    <property type="nucleotide sequence ID" value="NZ_JAESIY010000007.1"/>
</dbReference>
<keyword evidence="2" id="KW-1133">Transmembrane helix</keyword>
<feature type="compositionally biased region" description="Basic and acidic residues" evidence="1">
    <location>
        <begin position="514"/>
        <end position="529"/>
    </location>
</feature>
<protein>
    <recommendedName>
        <fullName evidence="5">Tryptophan-rich sensory protein</fullName>
    </recommendedName>
</protein>
<sequence>MIASKNILSKFARKWQFILWFEIILIGLSVGLGTYLFFYNLTEATISILLALTILSLIIRPWGVSKKIAARYINDHYLNAEYSSDLLLERTESLTTIGQLQQNRVFLKLTQERLLPPHHLFKVLGLSVVLILSCWGISSFLKHYEANQSIVQNGRNVNNEIELHPVETETKSNVDSLEIASVELFINYPSYTKMPTQTQVDMNAEILEGSSLTWKLAFNKKASEVALDWNGRTYTMIEKDKYFYRSITPKSSGFYQFVFKDVDENELLSDLYNLHVINDQKPIIQIQGLNQYTSFEYNSNKNVFFEASIQDDFGINQAYIIATVSQGEGESVKFREERWSFDNQLVKGDKEVSLNKTIQFDHLDISPGDELYFYVEAIDNKLPDPQRARSETYFIEIKDTIAYEYTMDASLGADVMPEYFRSQRQIIIDSEKLINNGNNLTNKIFKDKINNIAFDQKALRLKYGQFLGEEAESGIDVSPEEQVESMMQNDGKDDALTAYMHDHDGGEGEGEVGEYEHDKSHAEHEHSENNLETYTHNHDNREEATFYTVSVKTKLKQALSEMWNAELYLRLAEPSKSLPYQYKALKLIKEVKNDDRIYVHRIGFDPPPIKEKSRLSGDIDHVNSHSVNNDFKIADPYEHIKRAIPLLHDIINKEKTVLDKAELETLKYSAEELAQQALLHPGKYLHSLQNLKRITQKGAILNNHKSVLQMILKDFTTVLPDSQPSLQSKNESASDWNVLLINEMRQVQHD</sequence>
<evidence type="ECO:0000313" key="3">
    <source>
        <dbReference type="EMBL" id="MBL3657315.1"/>
    </source>
</evidence>
<evidence type="ECO:0000313" key="4">
    <source>
        <dbReference type="Proteomes" id="UP000659388"/>
    </source>
</evidence>
<feature type="transmembrane region" description="Helical" evidence="2">
    <location>
        <begin position="17"/>
        <end position="38"/>
    </location>
</feature>
<organism evidence="3 4">
    <name type="scientific">Fulvivirga sediminis</name>
    <dbReference type="NCBI Taxonomy" id="2803949"/>
    <lineage>
        <taxon>Bacteria</taxon>
        <taxon>Pseudomonadati</taxon>
        <taxon>Bacteroidota</taxon>
        <taxon>Cytophagia</taxon>
        <taxon>Cytophagales</taxon>
        <taxon>Fulvivirgaceae</taxon>
        <taxon>Fulvivirga</taxon>
    </lineage>
</organism>
<evidence type="ECO:0000256" key="1">
    <source>
        <dbReference type="SAM" id="MobiDB-lite"/>
    </source>
</evidence>
<comment type="caution">
    <text evidence="3">The sequence shown here is derived from an EMBL/GenBank/DDBJ whole genome shotgun (WGS) entry which is preliminary data.</text>
</comment>
<keyword evidence="4" id="KW-1185">Reference proteome</keyword>
<feature type="region of interest" description="Disordered" evidence="1">
    <location>
        <begin position="498"/>
        <end position="529"/>
    </location>
</feature>
<accession>A0A937FAI9</accession>
<evidence type="ECO:0008006" key="5">
    <source>
        <dbReference type="Google" id="ProtNLM"/>
    </source>
</evidence>
<dbReference type="Proteomes" id="UP000659388">
    <property type="component" value="Unassembled WGS sequence"/>
</dbReference>
<reference evidence="3" key="1">
    <citation type="submission" date="2021-01" db="EMBL/GenBank/DDBJ databases">
        <title>Fulvivirga kasyanovii gen. nov., sp nov., a novel member of the phylum Bacteroidetes isolated from seawater in a mussel farm.</title>
        <authorList>
            <person name="Zhao L.-H."/>
            <person name="Wang Z.-J."/>
        </authorList>
    </citation>
    <scope>NUCLEOTIDE SEQUENCE</scope>
    <source>
        <strain evidence="3">2943</strain>
    </source>
</reference>
<dbReference type="AlphaFoldDB" id="A0A937FAI9"/>